<keyword evidence="2" id="KW-1185">Reference proteome</keyword>
<dbReference type="AlphaFoldDB" id="A0A8S0S447"/>
<evidence type="ECO:0000313" key="1">
    <source>
        <dbReference type="EMBL" id="CAA2985841.1"/>
    </source>
</evidence>
<dbReference type="Proteomes" id="UP000594638">
    <property type="component" value="Unassembled WGS sequence"/>
</dbReference>
<sequence>MEGPLLEGVELNCGGRATIRQEKGDRAVLVHDEKPDIDDMEYPSSEELLSDVSSNDKVGYRFSEFMAETDMRDPKLQEWHEGSLEPVETGRRATEEVRRHVSTCIILGACV</sequence>
<dbReference type="Gramene" id="OE9A048736T1">
    <property type="protein sequence ID" value="OE9A048736C1"/>
    <property type="gene ID" value="OE9A048736"/>
</dbReference>
<proteinExistence type="predicted"/>
<organism evidence="1 2">
    <name type="scientific">Olea europaea subsp. europaea</name>
    <dbReference type="NCBI Taxonomy" id="158383"/>
    <lineage>
        <taxon>Eukaryota</taxon>
        <taxon>Viridiplantae</taxon>
        <taxon>Streptophyta</taxon>
        <taxon>Embryophyta</taxon>
        <taxon>Tracheophyta</taxon>
        <taxon>Spermatophyta</taxon>
        <taxon>Magnoliopsida</taxon>
        <taxon>eudicotyledons</taxon>
        <taxon>Gunneridae</taxon>
        <taxon>Pentapetalae</taxon>
        <taxon>asterids</taxon>
        <taxon>lamiids</taxon>
        <taxon>Lamiales</taxon>
        <taxon>Oleaceae</taxon>
        <taxon>Oleeae</taxon>
        <taxon>Olea</taxon>
    </lineage>
</organism>
<comment type="caution">
    <text evidence="1">The sequence shown here is derived from an EMBL/GenBank/DDBJ whole genome shotgun (WGS) entry which is preliminary data.</text>
</comment>
<dbReference type="EMBL" id="CACTIH010003830">
    <property type="protein sequence ID" value="CAA2985841.1"/>
    <property type="molecule type" value="Genomic_DNA"/>
</dbReference>
<accession>A0A8S0S447</accession>
<gene>
    <name evidence="1" type="ORF">OLEA9_A048736</name>
</gene>
<name>A0A8S0S447_OLEEU</name>
<protein>
    <submittedName>
        <fullName evidence="1">Uncharacterized protein</fullName>
    </submittedName>
</protein>
<evidence type="ECO:0000313" key="2">
    <source>
        <dbReference type="Proteomes" id="UP000594638"/>
    </source>
</evidence>
<reference evidence="1 2" key="1">
    <citation type="submission" date="2019-12" db="EMBL/GenBank/DDBJ databases">
        <authorList>
            <person name="Alioto T."/>
            <person name="Alioto T."/>
            <person name="Gomez Garrido J."/>
        </authorList>
    </citation>
    <scope>NUCLEOTIDE SEQUENCE [LARGE SCALE GENOMIC DNA]</scope>
</reference>